<feature type="domain" description="Retrotransposon gag" evidence="1">
    <location>
        <begin position="24"/>
        <end position="75"/>
    </location>
</feature>
<gene>
    <name evidence="2" type="ORF">CR513_02970</name>
</gene>
<feature type="non-terminal residue" evidence="2">
    <location>
        <position position="1"/>
    </location>
</feature>
<accession>A0A371IB72</accession>
<dbReference type="AlphaFoldDB" id="A0A371IB72"/>
<sequence>MNYPKELKSKRQGAQQLMVVRGEDMVWNNIKNHFIKKYFHNSVRNYKDSEFLRLYQEVSTIHEYTTWFKYLSPNQHKKNGGEKSLRKNWGMKKKKGFECMECNTNMGNRSPVALSHPITTRTRNQPVKCFKCNGPHIARECLIKGIVCFKCQKPRYIARDF</sequence>
<organism evidence="2 3">
    <name type="scientific">Mucuna pruriens</name>
    <name type="common">Velvet bean</name>
    <name type="synonym">Dolichos pruriens</name>
    <dbReference type="NCBI Taxonomy" id="157652"/>
    <lineage>
        <taxon>Eukaryota</taxon>
        <taxon>Viridiplantae</taxon>
        <taxon>Streptophyta</taxon>
        <taxon>Embryophyta</taxon>
        <taxon>Tracheophyta</taxon>
        <taxon>Spermatophyta</taxon>
        <taxon>Magnoliopsida</taxon>
        <taxon>eudicotyledons</taxon>
        <taxon>Gunneridae</taxon>
        <taxon>Pentapetalae</taxon>
        <taxon>rosids</taxon>
        <taxon>fabids</taxon>
        <taxon>Fabales</taxon>
        <taxon>Fabaceae</taxon>
        <taxon>Papilionoideae</taxon>
        <taxon>50 kb inversion clade</taxon>
        <taxon>NPAAA clade</taxon>
        <taxon>indigoferoid/millettioid clade</taxon>
        <taxon>Phaseoleae</taxon>
        <taxon>Mucuna</taxon>
    </lineage>
</organism>
<dbReference type="EMBL" id="QJKJ01000500">
    <property type="protein sequence ID" value="RDY12270.1"/>
    <property type="molecule type" value="Genomic_DNA"/>
</dbReference>
<dbReference type="Proteomes" id="UP000257109">
    <property type="component" value="Unassembled WGS sequence"/>
</dbReference>
<protein>
    <recommendedName>
        <fullName evidence="1">Retrotransposon gag domain-containing protein</fullName>
    </recommendedName>
</protein>
<evidence type="ECO:0000313" key="3">
    <source>
        <dbReference type="Proteomes" id="UP000257109"/>
    </source>
</evidence>
<evidence type="ECO:0000313" key="2">
    <source>
        <dbReference type="EMBL" id="RDY12270.1"/>
    </source>
</evidence>
<dbReference type="Gene3D" id="4.10.60.10">
    <property type="entry name" value="Zinc finger, CCHC-type"/>
    <property type="match status" value="1"/>
</dbReference>
<comment type="caution">
    <text evidence="2">The sequence shown here is derived from an EMBL/GenBank/DDBJ whole genome shotgun (WGS) entry which is preliminary data.</text>
</comment>
<reference evidence="2" key="1">
    <citation type="submission" date="2018-05" db="EMBL/GenBank/DDBJ databases">
        <title>Draft genome of Mucuna pruriens seed.</title>
        <authorList>
            <person name="Nnadi N.E."/>
            <person name="Vos R."/>
            <person name="Hasami M.H."/>
            <person name="Devisetty U.K."/>
            <person name="Aguiy J.C."/>
        </authorList>
    </citation>
    <scope>NUCLEOTIDE SEQUENCE [LARGE SCALE GENOMIC DNA]</scope>
    <source>
        <strain evidence="2">JCA_2017</strain>
    </source>
</reference>
<keyword evidence="3" id="KW-1185">Reference proteome</keyword>
<evidence type="ECO:0000259" key="1">
    <source>
        <dbReference type="Pfam" id="PF03732"/>
    </source>
</evidence>
<name>A0A371IB72_MUCPR</name>
<dbReference type="OrthoDB" id="1435700at2759"/>
<proteinExistence type="predicted"/>
<dbReference type="Pfam" id="PF03732">
    <property type="entry name" value="Retrotrans_gag"/>
    <property type="match status" value="1"/>
</dbReference>
<dbReference type="InterPro" id="IPR005162">
    <property type="entry name" value="Retrotrans_gag_dom"/>
</dbReference>